<evidence type="ECO:0000313" key="1">
    <source>
        <dbReference type="EMBL" id="KAF9586976.1"/>
    </source>
</evidence>
<organism evidence="1 2">
    <name type="scientific">Coptis chinensis</name>
    <dbReference type="NCBI Taxonomy" id="261450"/>
    <lineage>
        <taxon>Eukaryota</taxon>
        <taxon>Viridiplantae</taxon>
        <taxon>Streptophyta</taxon>
        <taxon>Embryophyta</taxon>
        <taxon>Tracheophyta</taxon>
        <taxon>Spermatophyta</taxon>
        <taxon>Magnoliopsida</taxon>
        <taxon>Ranunculales</taxon>
        <taxon>Ranunculaceae</taxon>
        <taxon>Coptidoideae</taxon>
        <taxon>Coptis</taxon>
    </lineage>
</organism>
<dbReference type="OrthoDB" id="251770at2759"/>
<evidence type="ECO:0008006" key="3">
    <source>
        <dbReference type="Google" id="ProtNLM"/>
    </source>
</evidence>
<comment type="caution">
    <text evidence="1">The sequence shown here is derived from an EMBL/GenBank/DDBJ whole genome shotgun (WGS) entry which is preliminary data.</text>
</comment>
<reference evidence="1 2" key="1">
    <citation type="submission" date="2020-10" db="EMBL/GenBank/DDBJ databases">
        <title>The Coptis chinensis genome and diversification of protoberbering-type alkaloids.</title>
        <authorList>
            <person name="Wang B."/>
            <person name="Shu S."/>
            <person name="Song C."/>
            <person name="Liu Y."/>
        </authorList>
    </citation>
    <scope>NUCLEOTIDE SEQUENCE [LARGE SCALE GENOMIC DNA]</scope>
    <source>
        <strain evidence="1">HL-2020</strain>
        <tissue evidence="1">Leaf</tissue>
    </source>
</reference>
<name>A0A835LGZ0_9MAGN</name>
<dbReference type="PANTHER" id="PTHR47576:SF2">
    <property type="entry name" value="BRCT DOMAIN DNA REPAIR PROTEIN-RELATED"/>
    <property type="match status" value="1"/>
</dbReference>
<gene>
    <name evidence="1" type="ORF">IFM89_039848</name>
</gene>
<dbReference type="AlphaFoldDB" id="A0A835LGZ0"/>
<proteinExistence type="predicted"/>
<keyword evidence="2" id="KW-1185">Reference proteome</keyword>
<dbReference type="EMBL" id="JADFTS010000061">
    <property type="protein sequence ID" value="KAF9586976.1"/>
    <property type="molecule type" value="Genomic_DNA"/>
</dbReference>
<protein>
    <recommendedName>
        <fullName evidence="3">BRCT domain-containing protein</fullName>
    </recommendedName>
</protein>
<dbReference type="PANTHER" id="PTHR47576">
    <property type="entry name" value="BRCT DOMAIN DNA REPAIR PROTEIN-RELATED"/>
    <property type="match status" value="1"/>
</dbReference>
<sequence>MRVSSLARVLYFFYSYGGRKFEHVLKHGLRNDLYVVTLGWFVDSVRKNGESKQLLVSVQLVNDTENSCLPVGLREDNKHSNRTQQAQLSGKESGTRADLVLSAKSIYVDSEISDGVRRKVINAATKGGVATIDLWFVGCSATHVVCDGPSIWRYLGHSKCCYFGHLHILNWCMYNPQWILKTVKGIKLQRFVHLSADLTRQAFGILEFFEARQENMTADEVVAAIHTDSKRADRLRSAYSYLSTTVDAIDGFSSGSASGVIFQIMDLEDNCVALQTQKSIAKSNDEAHMVVLDIVKKY</sequence>
<accession>A0A835LGZ0</accession>
<dbReference type="Proteomes" id="UP000631114">
    <property type="component" value="Unassembled WGS sequence"/>
</dbReference>
<evidence type="ECO:0000313" key="2">
    <source>
        <dbReference type="Proteomes" id="UP000631114"/>
    </source>
</evidence>